<proteinExistence type="predicted"/>
<evidence type="ECO:0000256" key="1">
    <source>
        <dbReference type="SAM" id="MobiDB-lite"/>
    </source>
</evidence>
<dbReference type="Pfam" id="PF02371">
    <property type="entry name" value="Transposase_20"/>
    <property type="match status" value="1"/>
</dbReference>
<sequence length="123" mass="14240">MSWLSPSWASGTWLRARPKQVKSAYARHSGTTPLPAWSGNRQRHRLSRMGDRQLKVALKRIEITQAHFHPEARDHLQRRRQAGDPTTESIRVLKRRLSDVVHQALRRDAHSAEEPQNRLATAR</sequence>
<organism evidence="3 4">
    <name type="scientific">Streptomyces mirabilis</name>
    <dbReference type="NCBI Taxonomy" id="68239"/>
    <lineage>
        <taxon>Bacteria</taxon>
        <taxon>Bacillati</taxon>
        <taxon>Actinomycetota</taxon>
        <taxon>Actinomycetes</taxon>
        <taxon>Kitasatosporales</taxon>
        <taxon>Streptomycetaceae</taxon>
        <taxon>Streptomyces</taxon>
    </lineage>
</organism>
<evidence type="ECO:0000313" key="3">
    <source>
        <dbReference type="EMBL" id="MDU8993514.1"/>
    </source>
</evidence>
<comment type="caution">
    <text evidence="3">The sequence shown here is derived from an EMBL/GenBank/DDBJ whole genome shotgun (WGS) entry which is preliminary data.</text>
</comment>
<dbReference type="InterPro" id="IPR003346">
    <property type="entry name" value="Transposase_20"/>
</dbReference>
<feature type="region of interest" description="Disordered" evidence="1">
    <location>
        <begin position="68"/>
        <end position="90"/>
    </location>
</feature>
<feature type="region of interest" description="Disordered" evidence="1">
    <location>
        <begin position="26"/>
        <end position="46"/>
    </location>
</feature>
<protein>
    <submittedName>
        <fullName evidence="3">Transposase</fullName>
    </submittedName>
</protein>
<gene>
    <name evidence="3" type="ORF">PU648_14440</name>
</gene>
<feature type="region of interest" description="Disordered" evidence="1">
    <location>
        <begin position="104"/>
        <end position="123"/>
    </location>
</feature>
<keyword evidence="4" id="KW-1185">Reference proteome</keyword>
<dbReference type="Proteomes" id="UP001257627">
    <property type="component" value="Unassembled WGS sequence"/>
</dbReference>
<reference evidence="3 4" key="1">
    <citation type="submission" date="2023-02" db="EMBL/GenBank/DDBJ databases">
        <authorList>
            <person name="Maleckis M."/>
        </authorList>
    </citation>
    <scope>NUCLEOTIDE SEQUENCE [LARGE SCALE GENOMIC DNA]</scope>
    <source>
        <strain evidence="3 4">P8-A2</strain>
    </source>
</reference>
<dbReference type="RefSeq" id="WP_316732678.1">
    <property type="nucleotide sequence ID" value="NZ_CP107955.1"/>
</dbReference>
<evidence type="ECO:0000259" key="2">
    <source>
        <dbReference type="Pfam" id="PF02371"/>
    </source>
</evidence>
<dbReference type="PANTHER" id="PTHR33055">
    <property type="entry name" value="TRANSPOSASE FOR INSERTION SEQUENCE ELEMENT IS1111A"/>
    <property type="match status" value="1"/>
</dbReference>
<accession>A0ABU3UHX1</accession>
<evidence type="ECO:0000313" key="4">
    <source>
        <dbReference type="Proteomes" id="UP001257627"/>
    </source>
</evidence>
<dbReference type="PANTHER" id="PTHR33055:SF16">
    <property type="entry name" value="TRANSPOSASE FOR INSERTION SEQUENCE ELEMENT IS1547"/>
    <property type="match status" value="1"/>
</dbReference>
<feature type="domain" description="Transposase IS116/IS110/IS902 C-terminal" evidence="2">
    <location>
        <begin position="26"/>
        <end position="76"/>
    </location>
</feature>
<dbReference type="EMBL" id="JARAKF010000001">
    <property type="protein sequence ID" value="MDU8993514.1"/>
    <property type="molecule type" value="Genomic_DNA"/>
</dbReference>
<name>A0ABU3UHX1_9ACTN</name>
<feature type="compositionally biased region" description="Basic and acidic residues" evidence="1">
    <location>
        <begin position="105"/>
        <end position="116"/>
    </location>
</feature>
<dbReference type="InterPro" id="IPR047650">
    <property type="entry name" value="Transpos_IS110"/>
</dbReference>